<gene>
    <name evidence="1" type="ORF">QSP1433_LOCUS11436</name>
</gene>
<dbReference type="AlphaFoldDB" id="A0A7S2S8G9"/>
<dbReference type="Pfam" id="PF00300">
    <property type="entry name" value="His_Phos_1"/>
    <property type="match status" value="1"/>
</dbReference>
<dbReference type="Gene3D" id="3.40.50.1240">
    <property type="entry name" value="Phosphoglycerate mutase-like"/>
    <property type="match status" value="1"/>
</dbReference>
<dbReference type="EMBL" id="HBHK01017986">
    <property type="protein sequence ID" value="CAD9692672.1"/>
    <property type="molecule type" value="Transcribed_RNA"/>
</dbReference>
<dbReference type="InterPro" id="IPR013078">
    <property type="entry name" value="His_Pase_superF_clade-1"/>
</dbReference>
<dbReference type="SUPFAM" id="SSF53254">
    <property type="entry name" value="Phosphoglycerate mutase-like"/>
    <property type="match status" value="1"/>
</dbReference>
<name>A0A7S2S8G9_9STRA</name>
<dbReference type="InterPro" id="IPR052765">
    <property type="entry name" value="PGM-Related"/>
</dbReference>
<organism evidence="1">
    <name type="scientific">Mucochytrium quahogii</name>
    <dbReference type="NCBI Taxonomy" id="96639"/>
    <lineage>
        <taxon>Eukaryota</taxon>
        <taxon>Sar</taxon>
        <taxon>Stramenopiles</taxon>
        <taxon>Bigyra</taxon>
        <taxon>Labyrinthulomycetes</taxon>
        <taxon>Thraustochytrida</taxon>
        <taxon>Thraustochytriidae</taxon>
        <taxon>Mucochytrium</taxon>
    </lineage>
</organism>
<evidence type="ECO:0000313" key="1">
    <source>
        <dbReference type="EMBL" id="CAD9692672.1"/>
    </source>
</evidence>
<dbReference type="PANTHER" id="PTHR46192">
    <property type="entry name" value="BROAD-RANGE ACID PHOSPHATASE DET1"/>
    <property type="match status" value="1"/>
</dbReference>
<reference evidence="1" key="1">
    <citation type="submission" date="2021-01" db="EMBL/GenBank/DDBJ databases">
        <authorList>
            <person name="Corre E."/>
            <person name="Pelletier E."/>
            <person name="Niang G."/>
            <person name="Scheremetjew M."/>
            <person name="Finn R."/>
            <person name="Kale V."/>
            <person name="Holt S."/>
            <person name="Cochrane G."/>
            <person name="Meng A."/>
            <person name="Brown T."/>
            <person name="Cohen L."/>
        </authorList>
    </citation>
    <scope>NUCLEOTIDE SEQUENCE</scope>
    <source>
        <strain evidence="1">NY070348D</strain>
    </source>
</reference>
<sequence length="315" mass="36172">MFVSFLELIHLLDLDKRRMNRTARRWFYESRRLVLGGVLGASPFIGYLYLDEDNEYSKAVSSIIAAKNKKSQYDSWARGDDRPKRIILCRAGQVHGWSHTCDCEVSGHLKVCQMKPAVSRSLTHEGQIQALKAGVALRHIIGDESVIFFVSPYKSCKQTFQYVGGSFPNLDSCQYLEDPRLRNIHRGDLYPTEAAEKLKTFKEEAGSVGKFYYKWPDNGESVADVYDRISSFMESLYRKFKYADRPDNFVIISHDVVLKTFLMKWMKWDAATFERLKKFKNGQIAVMEKQDDGSYMLITPLPCEAPIPKGVKTIS</sequence>
<dbReference type="InterPro" id="IPR029033">
    <property type="entry name" value="His_PPase_superfam"/>
</dbReference>
<accession>A0A7S2S8G9</accession>
<dbReference type="CDD" id="cd07067">
    <property type="entry name" value="HP_PGM_like"/>
    <property type="match status" value="1"/>
</dbReference>
<proteinExistence type="predicted"/>
<protein>
    <submittedName>
        <fullName evidence="1">Uncharacterized protein</fullName>
    </submittedName>
</protein>